<feature type="transmembrane region" description="Helical" evidence="8">
    <location>
        <begin position="20"/>
        <end position="41"/>
    </location>
</feature>
<dbReference type="FunFam" id="1.10.3470.10:FF:000001">
    <property type="entry name" value="Vitamin B12 ABC transporter permease BtuC"/>
    <property type="match status" value="1"/>
</dbReference>
<dbReference type="GO" id="GO:0022857">
    <property type="term" value="F:transmembrane transporter activity"/>
    <property type="evidence" value="ECO:0007669"/>
    <property type="project" value="InterPro"/>
</dbReference>
<keyword evidence="5 8" id="KW-0812">Transmembrane</keyword>
<name>A0A518AYG3_9BACT</name>
<dbReference type="SUPFAM" id="SSF81345">
    <property type="entry name" value="ABC transporter involved in vitamin B12 uptake, BtuC"/>
    <property type="match status" value="1"/>
</dbReference>
<sequence>MSDPSANAVDLQHASRPGIVVGSLIGLLVAAMGLSIAAGAAPISPLEIVGILVKSTLGLSITTWEPWQEIVLLQVRLPRVLVGVLVGGGLAVAGAVMQGLFRNPMAEPGVIGISAGASLGAVISMATGWALASMLVLPLMAFVGAIVTTFLVYLISTVRGHTSTATLLLSGIAVGGIATAMTSFVLSISLPNWEVGRQIIFWLMGGMQRAGWADVAMATPLVLGGCGLLLLHSRDLNILALGEETALSLGINVQASRRNMLFLAAMITGTCVSASGVVVFVGLIVPHVLRLFVGPEHRILVLTSFLGGACLIVFADLISRTAMPPDEIRLGILTSLLGGPFFLYLMIKNKERVEAL</sequence>
<comment type="subcellular location">
    <subcellularLocation>
        <location evidence="1">Cell membrane</location>
        <topology evidence="1">Multi-pass membrane protein</topology>
    </subcellularLocation>
</comment>
<evidence type="ECO:0000256" key="5">
    <source>
        <dbReference type="ARBA" id="ARBA00022692"/>
    </source>
</evidence>
<dbReference type="Pfam" id="PF01032">
    <property type="entry name" value="FecCD"/>
    <property type="match status" value="1"/>
</dbReference>
<keyword evidence="10" id="KW-1185">Reference proteome</keyword>
<evidence type="ECO:0000313" key="10">
    <source>
        <dbReference type="Proteomes" id="UP000317093"/>
    </source>
</evidence>
<dbReference type="GO" id="GO:0005886">
    <property type="term" value="C:plasma membrane"/>
    <property type="evidence" value="ECO:0007669"/>
    <property type="project" value="UniProtKB-SubCell"/>
</dbReference>
<dbReference type="InterPro" id="IPR000522">
    <property type="entry name" value="ABC_transptr_permease_BtuC"/>
</dbReference>
<feature type="transmembrane region" description="Helical" evidence="8">
    <location>
        <begin position="297"/>
        <end position="318"/>
    </location>
</feature>
<evidence type="ECO:0000256" key="2">
    <source>
        <dbReference type="ARBA" id="ARBA00007935"/>
    </source>
</evidence>
<dbReference type="Proteomes" id="UP000317093">
    <property type="component" value="Chromosome"/>
</dbReference>
<dbReference type="EMBL" id="CP036279">
    <property type="protein sequence ID" value="QDU59759.1"/>
    <property type="molecule type" value="Genomic_DNA"/>
</dbReference>
<feature type="transmembrane region" description="Helical" evidence="8">
    <location>
        <begin position="109"/>
        <end position="129"/>
    </location>
</feature>
<dbReference type="PANTHER" id="PTHR30472">
    <property type="entry name" value="FERRIC ENTEROBACTIN TRANSPORT SYSTEM PERMEASE PROTEIN"/>
    <property type="match status" value="1"/>
</dbReference>
<evidence type="ECO:0000313" key="9">
    <source>
        <dbReference type="EMBL" id="QDU59759.1"/>
    </source>
</evidence>
<evidence type="ECO:0000256" key="1">
    <source>
        <dbReference type="ARBA" id="ARBA00004651"/>
    </source>
</evidence>
<dbReference type="PANTHER" id="PTHR30472:SF25">
    <property type="entry name" value="ABC TRANSPORTER PERMEASE PROTEIN MJ0876-RELATED"/>
    <property type="match status" value="1"/>
</dbReference>
<keyword evidence="7 8" id="KW-0472">Membrane</keyword>
<feature type="transmembrane region" description="Helical" evidence="8">
    <location>
        <begin position="79"/>
        <end position="97"/>
    </location>
</feature>
<dbReference type="CDD" id="cd06550">
    <property type="entry name" value="TM_ABC_iron-siderophores_like"/>
    <property type="match status" value="1"/>
</dbReference>
<evidence type="ECO:0000256" key="3">
    <source>
        <dbReference type="ARBA" id="ARBA00022448"/>
    </source>
</evidence>
<feature type="transmembrane region" description="Helical" evidence="8">
    <location>
        <begin position="330"/>
        <end position="347"/>
    </location>
</feature>
<dbReference type="Gene3D" id="1.10.3470.10">
    <property type="entry name" value="ABC transporter involved in vitamin B12 uptake, BtuC"/>
    <property type="match status" value="1"/>
</dbReference>
<dbReference type="InterPro" id="IPR037294">
    <property type="entry name" value="ABC_BtuC-like"/>
</dbReference>
<feature type="transmembrane region" description="Helical" evidence="8">
    <location>
        <begin position="167"/>
        <end position="190"/>
    </location>
</feature>
<evidence type="ECO:0000256" key="7">
    <source>
        <dbReference type="ARBA" id="ARBA00023136"/>
    </source>
</evidence>
<dbReference type="AlphaFoldDB" id="A0A518AYG3"/>
<evidence type="ECO:0000256" key="8">
    <source>
        <dbReference type="SAM" id="Phobius"/>
    </source>
</evidence>
<feature type="transmembrane region" description="Helical" evidence="8">
    <location>
        <begin position="135"/>
        <end position="155"/>
    </location>
</feature>
<comment type="similarity">
    <text evidence="2">Belongs to the binding-protein-dependent transport system permease family. FecCD subfamily.</text>
</comment>
<keyword evidence="4" id="KW-1003">Cell membrane</keyword>
<dbReference type="GO" id="GO:0033214">
    <property type="term" value="P:siderophore-iron import into cell"/>
    <property type="evidence" value="ECO:0007669"/>
    <property type="project" value="TreeGrafter"/>
</dbReference>
<feature type="transmembrane region" description="Helical" evidence="8">
    <location>
        <begin position="261"/>
        <end position="285"/>
    </location>
</feature>
<keyword evidence="6 8" id="KW-1133">Transmembrane helix</keyword>
<dbReference type="RefSeq" id="WP_419193193.1">
    <property type="nucleotide sequence ID" value="NZ_CP036279.1"/>
</dbReference>
<evidence type="ECO:0000256" key="6">
    <source>
        <dbReference type="ARBA" id="ARBA00022989"/>
    </source>
</evidence>
<accession>A0A518AYG3</accession>
<protein>
    <submittedName>
        <fullName evidence="9">Hemin transport system permease protein HmuU</fullName>
    </submittedName>
</protein>
<reference evidence="9 10" key="1">
    <citation type="submission" date="2019-02" db="EMBL/GenBank/DDBJ databases">
        <title>Deep-cultivation of Planctomycetes and their phenomic and genomic characterization uncovers novel biology.</title>
        <authorList>
            <person name="Wiegand S."/>
            <person name="Jogler M."/>
            <person name="Boedeker C."/>
            <person name="Pinto D."/>
            <person name="Vollmers J."/>
            <person name="Rivas-Marin E."/>
            <person name="Kohn T."/>
            <person name="Peeters S.H."/>
            <person name="Heuer A."/>
            <person name="Rast P."/>
            <person name="Oberbeckmann S."/>
            <person name="Bunk B."/>
            <person name="Jeske O."/>
            <person name="Meyerdierks A."/>
            <person name="Storesund J.E."/>
            <person name="Kallscheuer N."/>
            <person name="Luecker S."/>
            <person name="Lage O.M."/>
            <person name="Pohl T."/>
            <person name="Merkel B.J."/>
            <person name="Hornburger P."/>
            <person name="Mueller R.-W."/>
            <person name="Bruemmer F."/>
            <person name="Labrenz M."/>
            <person name="Spormann A.M."/>
            <person name="Op den Camp H."/>
            <person name="Overmann J."/>
            <person name="Amann R."/>
            <person name="Jetten M.S.M."/>
            <person name="Mascher T."/>
            <person name="Medema M.H."/>
            <person name="Devos D.P."/>
            <person name="Kaster A.-K."/>
            <person name="Ovreas L."/>
            <person name="Rohde M."/>
            <person name="Galperin M.Y."/>
            <person name="Jogler C."/>
        </authorList>
    </citation>
    <scope>NUCLEOTIDE SEQUENCE [LARGE SCALE GENOMIC DNA]</scope>
    <source>
        <strain evidence="9 10">Pan216</strain>
    </source>
</reference>
<evidence type="ECO:0000256" key="4">
    <source>
        <dbReference type="ARBA" id="ARBA00022475"/>
    </source>
</evidence>
<feature type="transmembrane region" description="Helical" evidence="8">
    <location>
        <begin position="210"/>
        <end position="231"/>
    </location>
</feature>
<dbReference type="KEGG" id="knv:Pan216_05910"/>
<gene>
    <name evidence="9" type="primary">hmuU_1</name>
    <name evidence="9" type="ORF">Pan216_05910</name>
</gene>
<organism evidence="9 10">
    <name type="scientific">Kolteria novifilia</name>
    <dbReference type="NCBI Taxonomy" id="2527975"/>
    <lineage>
        <taxon>Bacteria</taxon>
        <taxon>Pseudomonadati</taxon>
        <taxon>Planctomycetota</taxon>
        <taxon>Planctomycetia</taxon>
        <taxon>Kolteriales</taxon>
        <taxon>Kolteriaceae</taxon>
        <taxon>Kolteria</taxon>
    </lineage>
</organism>
<keyword evidence="3" id="KW-0813">Transport</keyword>
<proteinExistence type="inferred from homology"/>